<dbReference type="InterPro" id="IPR057366">
    <property type="entry name" value="TRPM-like"/>
</dbReference>
<keyword evidence="3 6" id="KW-0812">Transmembrane</keyword>
<feature type="domain" description="TRPM-like" evidence="7">
    <location>
        <begin position="483"/>
        <end position="592"/>
    </location>
</feature>
<evidence type="ECO:0000313" key="10">
    <source>
        <dbReference type="WormBase" id="CBG06939"/>
    </source>
</evidence>
<dbReference type="GO" id="GO:0005261">
    <property type="term" value="F:monoatomic cation channel activity"/>
    <property type="evidence" value="ECO:0000318"/>
    <property type="project" value="GO_Central"/>
</dbReference>
<dbReference type="STRING" id="6238.A8X3E7"/>
<evidence type="ECO:0000256" key="5">
    <source>
        <dbReference type="ARBA" id="ARBA00023136"/>
    </source>
</evidence>
<dbReference type="InterPro" id="IPR050927">
    <property type="entry name" value="TRPM"/>
</dbReference>
<dbReference type="SUPFAM" id="SSF55811">
    <property type="entry name" value="Nudix"/>
    <property type="match status" value="1"/>
</dbReference>
<evidence type="ECO:0000259" key="7">
    <source>
        <dbReference type="Pfam" id="PF25508"/>
    </source>
</evidence>
<dbReference type="PANTHER" id="PTHR13800:SF41">
    <property type="entry name" value="PROTEIN CED-11"/>
    <property type="match status" value="1"/>
</dbReference>
<keyword evidence="4 6" id="KW-1133">Transmembrane helix</keyword>
<feature type="transmembrane region" description="Helical" evidence="6">
    <location>
        <begin position="835"/>
        <end position="854"/>
    </location>
</feature>
<proteinExistence type="predicted"/>
<dbReference type="Proteomes" id="UP000008549">
    <property type="component" value="Unassembled WGS sequence"/>
</dbReference>
<dbReference type="Pfam" id="PF25969">
    <property type="entry name" value="NUDT9_N"/>
    <property type="match status" value="1"/>
</dbReference>
<evidence type="ECO:0000256" key="6">
    <source>
        <dbReference type="SAM" id="Phobius"/>
    </source>
</evidence>
<dbReference type="InParanoid" id="A8X3E7"/>
<keyword evidence="5 6" id="KW-0472">Membrane</keyword>
<gene>
    <name evidence="10" type="primary">ced-11</name>
    <name evidence="8" type="synonym">Cbr-ced-11</name>
    <name evidence="10" type="ORF">CBG06939</name>
    <name evidence="8" type="ORF">CBG_06939</name>
</gene>
<evidence type="ECO:0000256" key="1">
    <source>
        <dbReference type="ARBA" id="ARBA00004651"/>
    </source>
</evidence>
<dbReference type="PANTHER" id="PTHR13800">
    <property type="entry name" value="TRANSIENT RECEPTOR POTENTIAL CATION CHANNEL, SUBFAMILY M, MEMBER 6"/>
    <property type="match status" value="1"/>
</dbReference>
<keyword evidence="9" id="KW-1185">Reference proteome</keyword>
<name>A8X3E7_CAEBR</name>
<dbReference type="GO" id="GO:0005886">
    <property type="term" value="C:plasma membrane"/>
    <property type="evidence" value="ECO:0000318"/>
    <property type="project" value="GO_Central"/>
</dbReference>
<dbReference type="EMBL" id="HE601347">
    <property type="protein sequence ID" value="CAP27157.2"/>
    <property type="molecule type" value="Genomic_DNA"/>
</dbReference>
<feature type="transmembrane region" description="Helical" evidence="6">
    <location>
        <begin position="772"/>
        <end position="792"/>
    </location>
</feature>
<protein>
    <submittedName>
        <fullName evidence="8">Protein CBR-CED-11</fullName>
    </submittedName>
</protein>
<evidence type="ECO:0000256" key="2">
    <source>
        <dbReference type="ARBA" id="ARBA00022475"/>
    </source>
</evidence>
<dbReference type="HOGENOM" id="CLU_251638_0_0_1"/>
<dbReference type="eggNOG" id="KOG3614">
    <property type="taxonomic scope" value="Eukaryota"/>
</dbReference>
<evidence type="ECO:0000256" key="3">
    <source>
        <dbReference type="ARBA" id="ARBA00022692"/>
    </source>
</evidence>
<dbReference type="InterPro" id="IPR015797">
    <property type="entry name" value="NUDIX_hydrolase-like_dom_sf"/>
</dbReference>
<dbReference type="GO" id="GO:0098655">
    <property type="term" value="P:monoatomic cation transmembrane transport"/>
    <property type="evidence" value="ECO:0000318"/>
    <property type="project" value="GO_Central"/>
</dbReference>
<reference evidence="8 9" key="2">
    <citation type="journal article" date="2011" name="PLoS Genet.">
        <title>Caenorhabditis briggsae recombinant inbred line genotypes reveal inter-strain incompatibility and the evolution of recombination.</title>
        <authorList>
            <person name="Ross J.A."/>
            <person name="Koboldt D.C."/>
            <person name="Staisch J.E."/>
            <person name="Chamberlin H.M."/>
            <person name="Gupta B.P."/>
            <person name="Miller R.D."/>
            <person name="Baird S.E."/>
            <person name="Haag E.S."/>
        </authorList>
    </citation>
    <scope>NUCLEOTIDE SEQUENCE [LARGE SCALE GENOMIC DNA]</scope>
    <source>
        <strain evidence="8 9">AF16</strain>
    </source>
</reference>
<feature type="transmembrane region" description="Helical" evidence="6">
    <location>
        <begin position="1015"/>
        <end position="1038"/>
    </location>
</feature>
<evidence type="ECO:0000313" key="9">
    <source>
        <dbReference type="Proteomes" id="UP000008549"/>
    </source>
</evidence>
<comment type="subcellular location">
    <subcellularLocation>
        <location evidence="1">Cell membrane</location>
        <topology evidence="1">Multi-pass membrane protein</topology>
    </subcellularLocation>
</comment>
<dbReference type="GO" id="GO:0006915">
    <property type="term" value="P:apoptotic process"/>
    <property type="evidence" value="ECO:0007669"/>
    <property type="project" value="EnsemblMetazoa"/>
</dbReference>
<feature type="transmembrane region" description="Helical" evidence="6">
    <location>
        <begin position="641"/>
        <end position="660"/>
    </location>
</feature>
<dbReference type="GO" id="GO:0030001">
    <property type="term" value="P:metal ion transport"/>
    <property type="evidence" value="ECO:0000318"/>
    <property type="project" value="GO_Central"/>
</dbReference>
<dbReference type="Pfam" id="PF25508">
    <property type="entry name" value="TRPM2"/>
    <property type="match status" value="1"/>
</dbReference>
<evidence type="ECO:0000256" key="4">
    <source>
        <dbReference type="ARBA" id="ARBA00022989"/>
    </source>
</evidence>
<accession>A8X3E7</accession>
<dbReference type="WormBase" id="CBG06939">
    <property type="protein sequence ID" value="CBP01767"/>
    <property type="gene ID" value="WBGene00029124"/>
    <property type="gene designation" value="Cbr-ced-11"/>
</dbReference>
<sequence>MDETDPANVPDMSLLPDTVPVVVSGDGSAAGIQLCPALILGSPQALPGATKHIYSRLAAAASEVDQGVPDIIISLISHGNSLSTKYMSQVENGLKSFLIGCGTWIISSGEVNDPLSRVASGALKNVLPQLEHQAEVLHILVNSDEVMASGSATSKSVVDTSLNTLLLICRKEANDSLEATAESIAKLRAAAAVKLAHPPPALLIGVPSEPMSPSTYGNSAAILLSPSNDKRPFPVAVFAGASKESLTELLFFVEHGIPVVILQDSCELCAILHSSHLLLETSSFDNDKFVSWLRSQLYPLGLADCYTLITKLLTSSNSGDVQLIEFIDSSQLPELSSVVVDRCLECYATTGEERQVLLLAAKLNSPSVLSSMDVAAQLDEELLTMILCECITKDDQLNFLSSVLQLNPPIRVTSNMLIRMMHHADEHFFTTIVLCQSMGYSYIPSEIDPRFANDIQKLVKKLSFGVDNLFDPNVFCNDSSHRDKHESIRILAIWSLLLHRPGIVKCLAAFADEPVAFSMVLSRISRSLAHESHDWHFYEKSLNELSDTLSASATKLFDTVFSSSPAKAYQLLCQPMEHFYGFNMTQLAFHASSLFSYFFKNQFFQCNAREIIAHECCQRWVHRKLYGNLQAKCFPFFIPKWAKICISAILIIPVKFWMLVRPKDRNKESTVSPTVALLDVGKFPQKQRAISTYSVISSRSEALTALTAPLSTAFGLNSALGGAESATPQSMVFPLNIEEIDKDSRPFGKKNRIRRAHAPSLSTFYSTPIVKYWLSLLFRIVYICLLAYSVVLPGCGSNIWDTGMWMWSLFLWLENCWVLGARARKIPLSLMPWRVFDVFTLLVFLILLLVMKVFPAEALLDLLGISSIYSAKVVSAFFVLYISYSTLFTYIPLSDIFGPMIVRVKLMLLRDFTNFLFMIALVMLSSAVAIQAVVFPDRPVTIEVLRKTMSWIWLSLFTTDLSSKLPVFQCKSNLKISDLSESETCRKSFLGAPKQYCNLVGQYANNACPAQSLPAYLIIIEYFVILKLLLWPILFAFFSKTAKNVDDEADKIWRFQLYSLAEDFRLRPPLPPPFTLLCILCSACCTFTNTINAFFSECDHPDFESRDKNRTIWRFGSIYRNPSVPFKKNEFVNSFWRKLSMEQWKNTEQKQKTTTNKTELQELHNIHVRVLVLQYSQLSIFQNHIRMMTLRDSYEKSGSRKASELQFFEKYPESSIMKISVNLISKPWAVLVPRYNPPFYCKPAEEFYADVQKYVDIATEQNVGELKRIWRSRQANDVTSNSEKCWKLSAAGFPLNPNGRTGMAGRGNHPRFGANRRCYYIVLSGGVEAQCQVLVDSKKNIPNEWHLENSSKDEHLTSILKMIGVSDSDAHVCIDFSLLVLSFIFQMFSMRRLDSSIVTADKRIPSNDTSPAHLASEVAENENDTDNAWTEHDVWAISLRERRILTTIIGYSWLPTSAIRGTILPWQADLVFRAKTIYGL</sequence>
<feature type="transmembrane region" description="Helical" evidence="6">
    <location>
        <begin position="914"/>
        <end position="935"/>
    </location>
</feature>
<evidence type="ECO:0000313" key="8">
    <source>
        <dbReference type="EMBL" id="CAP27157.2"/>
    </source>
</evidence>
<feature type="transmembrane region" description="Helical" evidence="6">
    <location>
        <begin position="874"/>
        <end position="893"/>
    </location>
</feature>
<keyword evidence="2" id="KW-1003">Cell membrane</keyword>
<reference evidence="8 9" key="1">
    <citation type="journal article" date="2003" name="PLoS Biol.">
        <title>The genome sequence of Caenorhabditis briggsae: a platform for comparative genomics.</title>
        <authorList>
            <person name="Stein L.D."/>
            <person name="Bao Z."/>
            <person name="Blasiar D."/>
            <person name="Blumenthal T."/>
            <person name="Brent M.R."/>
            <person name="Chen N."/>
            <person name="Chinwalla A."/>
            <person name="Clarke L."/>
            <person name="Clee C."/>
            <person name="Coghlan A."/>
            <person name="Coulson A."/>
            <person name="D'Eustachio P."/>
            <person name="Fitch D.H."/>
            <person name="Fulton L.A."/>
            <person name="Fulton R.E."/>
            <person name="Griffiths-Jones S."/>
            <person name="Harris T.W."/>
            <person name="Hillier L.W."/>
            <person name="Kamath R."/>
            <person name="Kuwabara P.E."/>
            <person name="Mardis E.R."/>
            <person name="Marra M.A."/>
            <person name="Miner T.L."/>
            <person name="Minx P."/>
            <person name="Mullikin J.C."/>
            <person name="Plumb R.W."/>
            <person name="Rogers J."/>
            <person name="Schein J.E."/>
            <person name="Sohrmann M."/>
            <person name="Spieth J."/>
            <person name="Stajich J.E."/>
            <person name="Wei C."/>
            <person name="Willey D."/>
            <person name="Wilson R.K."/>
            <person name="Durbin R."/>
            <person name="Waterston R.H."/>
        </authorList>
    </citation>
    <scope>NUCLEOTIDE SEQUENCE [LARGE SCALE GENOMIC DNA]</scope>
    <source>
        <strain evidence="8 9">AF16</strain>
    </source>
</reference>
<dbReference type="OMA" id="SLMPWRV"/>
<dbReference type="FunCoup" id="A8X3E7">
    <property type="interactions" value="1"/>
</dbReference>
<organism evidence="8 9">
    <name type="scientific">Caenorhabditis briggsae</name>
    <dbReference type="NCBI Taxonomy" id="6238"/>
    <lineage>
        <taxon>Eukaryota</taxon>
        <taxon>Metazoa</taxon>
        <taxon>Ecdysozoa</taxon>
        <taxon>Nematoda</taxon>
        <taxon>Chromadorea</taxon>
        <taxon>Rhabditida</taxon>
        <taxon>Rhabditina</taxon>
        <taxon>Rhabditomorpha</taxon>
        <taxon>Rhabditoidea</taxon>
        <taxon>Rhabditidae</taxon>
        <taxon>Peloderinae</taxon>
        <taxon>Caenorhabditis</taxon>
    </lineage>
</organism>